<dbReference type="OrthoDB" id="27962at2759"/>
<dbReference type="GeneID" id="64623899"/>
<evidence type="ECO:0000313" key="9">
    <source>
        <dbReference type="Proteomes" id="UP000807769"/>
    </source>
</evidence>
<dbReference type="InterPro" id="IPR058567">
    <property type="entry name" value="Ig_TRAPPC9_Trs120_3rd"/>
</dbReference>
<proteinExistence type="predicted"/>
<evidence type="ECO:0000256" key="2">
    <source>
        <dbReference type="ARBA" id="ARBA00023034"/>
    </source>
</evidence>
<evidence type="ECO:0000259" key="4">
    <source>
        <dbReference type="Pfam" id="PF26251"/>
    </source>
</evidence>
<dbReference type="InterPro" id="IPR013935">
    <property type="entry name" value="Trs120_TRAPPC9"/>
</dbReference>
<dbReference type="InterPro" id="IPR058563">
    <property type="entry name" value="Trs120_TRAPPC9_N"/>
</dbReference>
<dbReference type="Pfam" id="PF08626">
    <property type="entry name" value="TRAPPC9-Trs120"/>
    <property type="match status" value="1"/>
</dbReference>
<protein>
    <submittedName>
        <fullName evidence="8">TRAPP II complex</fullName>
    </submittedName>
</protein>
<dbReference type="Pfam" id="PF26254">
    <property type="entry name" value="Ig_TRAPPC9-Trs120_1st"/>
    <property type="match status" value="1"/>
</dbReference>
<dbReference type="Pfam" id="PF26251">
    <property type="entry name" value="TPR_TRAPPC9-Trs120"/>
    <property type="match status" value="1"/>
</dbReference>
<dbReference type="RefSeq" id="XP_041200102.1">
    <property type="nucleotide sequence ID" value="XM_041329882.1"/>
</dbReference>
<reference evidence="8" key="1">
    <citation type="journal article" date="2020" name="New Phytol.">
        <title>Comparative genomics reveals dynamic genome evolution in host specialist ectomycorrhizal fungi.</title>
        <authorList>
            <person name="Lofgren L.A."/>
            <person name="Nguyen N.H."/>
            <person name="Vilgalys R."/>
            <person name="Ruytinx J."/>
            <person name="Liao H.L."/>
            <person name="Branco S."/>
            <person name="Kuo A."/>
            <person name="LaButti K."/>
            <person name="Lipzen A."/>
            <person name="Andreopoulos W."/>
            <person name="Pangilinan J."/>
            <person name="Riley R."/>
            <person name="Hundley H."/>
            <person name="Na H."/>
            <person name="Barry K."/>
            <person name="Grigoriev I.V."/>
            <person name="Stajich J.E."/>
            <person name="Kennedy P.G."/>
        </authorList>
    </citation>
    <scope>NUCLEOTIDE SEQUENCE</scope>
    <source>
        <strain evidence="8">MN1</strain>
    </source>
</reference>
<evidence type="ECO:0000259" key="5">
    <source>
        <dbReference type="Pfam" id="PF26254"/>
    </source>
</evidence>
<feature type="domain" description="Trs120/TRAPPC9 first Ig-like" evidence="5">
    <location>
        <begin position="701"/>
        <end position="900"/>
    </location>
</feature>
<dbReference type="InterPro" id="IPR058565">
    <property type="entry name" value="Ig_TRAPPC9_Trs120_1st"/>
</dbReference>
<evidence type="ECO:0000313" key="8">
    <source>
        <dbReference type="EMBL" id="KAG1827255.1"/>
    </source>
</evidence>
<dbReference type="Proteomes" id="UP000807769">
    <property type="component" value="Unassembled WGS sequence"/>
</dbReference>
<evidence type="ECO:0000259" key="3">
    <source>
        <dbReference type="Pfam" id="PF08626"/>
    </source>
</evidence>
<dbReference type="EMBL" id="JABBWG010000001">
    <property type="protein sequence ID" value="KAG1827255.1"/>
    <property type="molecule type" value="Genomic_DNA"/>
</dbReference>
<feature type="domain" description="Trs120/TRAPPC9 third Ig-like" evidence="6">
    <location>
        <begin position="1089"/>
        <end position="1220"/>
    </location>
</feature>
<accession>A0A9P7EQ85</accession>
<organism evidence="8 9">
    <name type="scientific">Suillus subaureus</name>
    <dbReference type="NCBI Taxonomy" id="48587"/>
    <lineage>
        <taxon>Eukaryota</taxon>
        <taxon>Fungi</taxon>
        <taxon>Dikarya</taxon>
        <taxon>Basidiomycota</taxon>
        <taxon>Agaricomycotina</taxon>
        <taxon>Agaricomycetes</taxon>
        <taxon>Agaricomycetidae</taxon>
        <taxon>Boletales</taxon>
        <taxon>Suillineae</taxon>
        <taxon>Suillaceae</taxon>
        <taxon>Suillus</taxon>
    </lineage>
</organism>
<dbReference type="InterPro" id="IPR058568">
    <property type="entry name" value="Ig_TRAPPC9_Trs120_4th"/>
</dbReference>
<feature type="domain" description="Trs120/TRAPPC9 N-terminal" evidence="3">
    <location>
        <begin position="4"/>
        <end position="344"/>
    </location>
</feature>
<gene>
    <name evidence="8" type="ORF">BJ212DRAFT_1257713</name>
</gene>
<comment type="subcellular location">
    <subcellularLocation>
        <location evidence="1">Golgi apparatus</location>
    </subcellularLocation>
</comment>
<dbReference type="Pfam" id="PF26282">
    <property type="entry name" value="Ig_TRAPPC9-Trs120_3rd"/>
    <property type="match status" value="1"/>
</dbReference>
<comment type="caution">
    <text evidence="8">The sequence shown here is derived from an EMBL/GenBank/DDBJ whole genome shotgun (WGS) entry which is preliminary data.</text>
</comment>
<keyword evidence="2" id="KW-0333">Golgi apparatus</keyword>
<dbReference type="InterPro" id="IPR058564">
    <property type="entry name" value="TPR_TRAPPC9_Trs120"/>
</dbReference>
<evidence type="ECO:0000256" key="1">
    <source>
        <dbReference type="ARBA" id="ARBA00004555"/>
    </source>
</evidence>
<keyword evidence="9" id="KW-1185">Reference proteome</keyword>
<feature type="domain" description="Trs120/TRAPPC9 fourth Ig-like" evidence="7">
    <location>
        <begin position="1237"/>
        <end position="1330"/>
    </location>
</feature>
<feature type="domain" description="Trs120/TRAPPC9 TPR region" evidence="4">
    <location>
        <begin position="366"/>
        <end position="685"/>
    </location>
</feature>
<name>A0A9P7EQ85_9AGAM</name>
<dbReference type="GO" id="GO:0005802">
    <property type="term" value="C:trans-Golgi network"/>
    <property type="evidence" value="ECO:0007669"/>
    <property type="project" value="TreeGrafter"/>
</dbReference>
<sequence length="1350" mass="147521">MNSYAFAALAHIQILVLPVGPIPRAAFEKYAAEIRTFDSIRLGDIPTGMKDERARFMPSPLSSGYLYLSYPSHPAPPRHISLSLFRPSHFTLGIIGVAACSSSYSLASALEQFENTVLDISPEGSTFPLAKVCFAFEDEESVGSTGLGHALPGIVSIPSVMGNKKLYIGTLLADLCSHILAELGRVYHVLESPVGNEYLNSALFPTLPSPSEIPLSLSFGNLGYPSYSSQPELDSSSLAMPGIQIKRSSTAGPGVSHTASLIQRPSTLGPPGVRKRASAVGAVSSHGRLYKVLGDFFLLAGRTEDASLWYAEAIVLFKTGQDPVWHASVLEGMATVFVLDAWSAGQGLQSSVSNSGVKEPWADIYEQLTQAIALYHKAPVSSELSQDHSLLALTYCTAVMRQTSLLFCTWSTKGWGALAFASMLQPGSTSYMQKTTSDSSWTNLERISTVSGVSRSQIANTVSQAHGPWLLHLGSHERLTILQSMASIYSSLGYRRKEAFILREVISCIMDLIVCGREENDLLRKSDVGSAGMGNRSENGDEVSIVGKGAVGVRRNEVLEGNQSILKLLVRACKVLGIDLEAVCVAKATDDTSSEVGGEDNNGSAVEDLDGSADAAKESFGWPELQVGVIREAIAVAEALPAPDPLAVARISLSALRTMHSVLASTDQYHLYQTAGRALAAMRRRGDAPAVEYWAGNPIASLVLLPLALHRLPIENPCSILTAKSSATNSLLSGIIDPFLYNPRKSSGPQSKNLIVQGEPIELTITLRNPYVFDLEIQSISLSTTGVEFESSPISALVIPPNTLYPITIIGTAKTRGTLVFRGCIVQAPWGAPREFLLPVPTDADQNLFARRRSAVKCESGRTKYWGLDSRPWEKDGRRLSTLLPSLKKPPQFLQCVVVPEQPLLRIRWTSLTHGAVMLYNGEESTIRLTLENISALPIDFLRLSFEDSTIGPAQEALSEGELSVFETYETEYDLLHRKAFSWRNEREITNILPNQKVVLSVTCVGKVGCAHGTVHISYSQVSREHEEQMPASEVFYTRQLSYPVTVTVYHMLECHDLSLMPMVDVDYDDISLRASNSVIHLLPEVDDPAEWCLFAIDVRNTYGLPFEVTFEREQAETESAAVSSTVPPGSMSRIMLPVRKFRLPDNHISQPIPTLSDRQFVVGKSKLSIEEEQAQRELFWYREELLKIVSARWKETNGDRHGDLSLRQQRLTLPMLKALRTDVVQMDLTLIVDSPDGSPQELDYSGGKYIASPNEMLYLRVEVVNPSLSPLVMTLDLIFDPAEQVLSEGVSSNIAVGKLKPGETKAVEVPLCFLCTGRFEIGVEARIMGALKDSRVGTSRICISVREDG</sequence>
<evidence type="ECO:0000259" key="6">
    <source>
        <dbReference type="Pfam" id="PF26282"/>
    </source>
</evidence>
<dbReference type="PANTHER" id="PTHR21512:SF5">
    <property type="entry name" value="TRAFFICKING PROTEIN PARTICLE COMPLEX SUBUNIT 9"/>
    <property type="match status" value="1"/>
</dbReference>
<evidence type="ECO:0000259" key="7">
    <source>
        <dbReference type="Pfam" id="PF26283"/>
    </source>
</evidence>
<dbReference type="Pfam" id="PF26283">
    <property type="entry name" value="Ig_TRAPPC9-Trs120_4th"/>
    <property type="match status" value="1"/>
</dbReference>
<dbReference type="PANTHER" id="PTHR21512">
    <property type="entry name" value="TRAFFICKING PROTEIN PARTICLE COMPLEX SUBUNIT 9"/>
    <property type="match status" value="1"/>
</dbReference>
<dbReference type="Pfam" id="PF26280">
    <property type="entry name" value="Ig_TRAPPC9-Trs120_2nd"/>
    <property type="match status" value="1"/>
</dbReference>